<organism evidence="1 2">
    <name type="scientific">Rhodococcoides corynebacterioides</name>
    <dbReference type="NCBI Taxonomy" id="53972"/>
    <lineage>
        <taxon>Bacteria</taxon>
        <taxon>Bacillati</taxon>
        <taxon>Actinomycetota</taxon>
        <taxon>Actinomycetes</taxon>
        <taxon>Mycobacteriales</taxon>
        <taxon>Nocardiaceae</taxon>
        <taxon>Rhodococcoides</taxon>
    </lineage>
</organism>
<reference evidence="1 2" key="1">
    <citation type="submission" date="2021-01" db="EMBL/GenBank/DDBJ databases">
        <title>Genomics of switchgrass bacterial isolates.</title>
        <authorList>
            <person name="Shade A."/>
        </authorList>
    </citation>
    <scope>NUCLEOTIDE SEQUENCE [LARGE SCALE GENOMIC DNA]</scope>
    <source>
        <strain evidence="1 2">PvP111</strain>
    </source>
</reference>
<comment type="caution">
    <text evidence="1">The sequence shown here is derived from an EMBL/GenBank/DDBJ whole genome shotgun (WGS) entry which is preliminary data.</text>
</comment>
<sequence length="109" mass="11951">MHDLLAHRSHAVNTGHTEMIRAVFCDEFEIGVDQDVLTTISHGDIGQWVSDLRFTGLFLPGEIEAIECQWNTDPAGLVAALMGGIDEVGRRRSAHQAPQVDVVAQRFVG</sequence>
<gene>
    <name evidence="1" type="ORF">JOE42_003071</name>
</gene>
<evidence type="ECO:0000313" key="1">
    <source>
        <dbReference type="EMBL" id="MBM7416338.1"/>
    </source>
</evidence>
<protein>
    <submittedName>
        <fullName evidence="1">Uncharacterized protein</fullName>
    </submittedName>
</protein>
<accession>A0ABS2KWP5</accession>
<dbReference type="Proteomes" id="UP000703038">
    <property type="component" value="Unassembled WGS sequence"/>
</dbReference>
<dbReference type="EMBL" id="JAFBBK010000001">
    <property type="protein sequence ID" value="MBM7416338.1"/>
    <property type="molecule type" value="Genomic_DNA"/>
</dbReference>
<proteinExistence type="predicted"/>
<keyword evidence="2" id="KW-1185">Reference proteome</keyword>
<evidence type="ECO:0000313" key="2">
    <source>
        <dbReference type="Proteomes" id="UP000703038"/>
    </source>
</evidence>
<name>A0ABS2KWP5_9NOCA</name>
<dbReference type="RefSeq" id="WP_204869166.1">
    <property type="nucleotide sequence ID" value="NZ_JAFBBK010000001.1"/>
</dbReference>